<evidence type="ECO:0000256" key="15">
    <source>
        <dbReference type="PROSITE-ProRule" id="PRU00560"/>
    </source>
</evidence>
<sequence length="1438" mass="158713">MSIRITDSPEQAKVIHAPADDDVLVVAGAGSGKTYTMTRRIINLIAEGVPPERILGLTFTRKAASELLTRVSAAISERDELTDRTSATHARRMFLKPEISTYDAFFQSIVRQYGLLVGFDRETQPLSEAGAMTLAASVIGRHTESLLSRDFGSFNTVVDHMLGLSHAIGNAMIGADVSSVDEAIARIRQWDADFIQRLDTAIGEQPVPQEIPKAKAPTRARKDSDASYAVKQDEYRAQLHELCVWRCDRLRDVAQRRDVLLDLVAEYEREKRRQNMAEFSDFTVAAYQLVSRFPSISQTYRRRYSHVLLDEYQDTSTTQAMLIAALFHPSQNTDTVTSVTSAASHSVTALSQHTQHDGVPQHLLARSLKRPVTDSYAHVNAVGDPFQSIYAWRGASPGAFRMFQRDFDMPADVKPYPLSVTRRNSRIVLEAANNLTLPLRLPSSRQSSSLMHEVEVNELSALDTADVGTIGVLGFDTFGQEVDAVARFARQAIRRYRKNNAEVDGQDSQKTPETRTSTEDHRTHVAVLMRSKTHMAQFAQGLERAGLTTLVVGRAALLERPEIRDILALLHVVADRTDSASLMRLLATPRFALGADALAALAGLASRLDDQYRYRSLVEAGLVTPKQHDDDAIDTAIDSKIAREQAAIVRAYRDQVPHAIYLADVLLRKDLARLLDADTSIDDRSAAIILRAGRALQEVQAVANHALVEVIETAVRALNLDIDLIVAQSIMHPDASSSSTTPVLARVGIDTLLTLVDTYTKETLEGQSPTLRGFIAWLDSMDRIEEDTAVIPDTPADVVLMTIHQSKGLEWDAVAVVGMAAGSFPSNQSGLHIAVDEQHSGGYSPVSGRWSPPEYQTSVTTWLDDESAVPAPVRVDAGILPRFPHDAHSSSQNATDGLALLDDVEVIDDEIYGDMRGKDIGDGMEDSNPDDWYLTQEEEYGRRLLADERRLAYVALTRARHDALITYSRYNTESRDPNVLLNTSGRKPVAAKPSVFWSELYESLGNHADRVTADGDNEHAIEGRDKTNETPSTGEESAHDDHDIITLQSAGVARPDGFFVGDQAFAYEQAVVEQAWRSELNQQVSDGTLSWPATLSHGVMKRICAGMNELEQSTDTSSASDQLPKHADSTNDNNSVNTDSRDSLLARALMLTSDPDLMPQSYDDTELDDHVRRKASQILARGRQSVTALQTRAGQISPRDARIIWRGLIRPIPHVAPPAAEAGTLLHAWAEQFIRAYDEFGGETIGTDIRNLSADNADNSDNIIASAAIPPTRETMLAELVEQENTIRANPSTAKERHVALWKRRLATSPWASRRPAWAERQIVVALPDGTIVNGKLDAVFYGGLDESDTTKQYVIVDWKTGKRPHTSEDIANKLVQLDWYRLLLANVEHVPLDSIDATLYYLSEPNEGTRELHAHAKTEQEILAELSSGIPEQSDDD</sequence>
<dbReference type="PROSITE" id="PS51217">
    <property type="entry name" value="UVRD_HELICASE_CTER"/>
    <property type="match status" value="1"/>
</dbReference>
<keyword evidence="5 15" id="KW-0378">Hydrolase</keyword>
<dbReference type="InterPro" id="IPR038726">
    <property type="entry name" value="PDDEXK_AddAB-type"/>
</dbReference>
<dbReference type="GO" id="GO:0005524">
    <property type="term" value="F:ATP binding"/>
    <property type="evidence" value="ECO:0007669"/>
    <property type="project" value="UniProtKB-UniRule"/>
</dbReference>
<evidence type="ECO:0000256" key="3">
    <source>
        <dbReference type="ARBA" id="ARBA00022741"/>
    </source>
</evidence>
<reference evidence="19 20" key="1">
    <citation type="journal article" date="2017" name="BMC Genomics">
        <title>Comparative genomic and phylogenomic analyses of the Bifidobacteriaceae family.</title>
        <authorList>
            <person name="Lugli G.A."/>
            <person name="Milani C."/>
            <person name="Turroni F."/>
            <person name="Duranti S."/>
            <person name="Mancabelli L."/>
            <person name="Mangifesta M."/>
            <person name="Ferrario C."/>
            <person name="Modesto M."/>
            <person name="Mattarelli P."/>
            <person name="Jiri K."/>
            <person name="van Sinderen D."/>
            <person name="Ventura M."/>
        </authorList>
    </citation>
    <scope>NUCLEOTIDE SEQUENCE [LARGE SCALE GENOMIC DNA]</scope>
    <source>
        <strain evidence="19 20">DSM 100202</strain>
    </source>
</reference>
<comment type="catalytic activity">
    <reaction evidence="14">
        <text>ATP + H2O = ADP + phosphate + H(+)</text>
        <dbReference type="Rhea" id="RHEA:13065"/>
        <dbReference type="ChEBI" id="CHEBI:15377"/>
        <dbReference type="ChEBI" id="CHEBI:15378"/>
        <dbReference type="ChEBI" id="CHEBI:30616"/>
        <dbReference type="ChEBI" id="CHEBI:43474"/>
        <dbReference type="ChEBI" id="CHEBI:456216"/>
        <dbReference type="EC" id="5.6.2.4"/>
    </reaction>
</comment>
<dbReference type="RefSeq" id="WP_094730572.1">
    <property type="nucleotide sequence ID" value="NZ_MWWY01000044.1"/>
</dbReference>
<evidence type="ECO:0000256" key="12">
    <source>
        <dbReference type="ARBA" id="ARBA00034617"/>
    </source>
</evidence>
<evidence type="ECO:0000256" key="14">
    <source>
        <dbReference type="ARBA" id="ARBA00048988"/>
    </source>
</evidence>
<evidence type="ECO:0000256" key="1">
    <source>
        <dbReference type="ARBA" id="ARBA00009922"/>
    </source>
</evidence>
<dbReference type="SUPFAM" id="SSF52540">
    <property type="entry name" value="P-loop containing nucleoside triphosphate hydrolases"/>
    <property type="match status" value="1"/>
</dbReference>
<dbReference type="GO" id="GO:0033202">
    <property type="term" value="C:DNA helicase complex"/>
    <property type="evidence" value="ECO:0007669"/>
    <property type="project" value="TreeGrafter"/>
</dbReference>
<evidence type="ECO:0000256" key="16">
    <source>
        <dbReference type="SAM" id="MobiDB-lite"/>
    </source>
</evidence>
<dbReference type="GO" id="GO:0043138">
    <property type="term" value="F:3'-5' DNA helicase activity"/>
    <property type="evidence" value="ECO:0007669"/>
    <property type="project" value="UniProtKB-EC"/>
</dbReference>
<feature type="region of interest" description="Disordered" evidence="16">
    <location>
        <begin position="499"/>
        <end position="520"/>
    </location>
</feature>
<dbReference type="CDD" id="cd17932">
    <property type="entry name" value="DEXQc_UvrD"/>
    <property type="match status" value="1"/>
</dbReference>
<dbReference type="Gene3D" id="3.90.320.10">
    <property type="match status" value="1"/>
</dbReference>
<keyword evidence="6 15" id="KW-0347">Helicase</keyword>
<protein>
    <recommendedName>
        <fullName evidence="13">DNA 3'-5' helicase</fullName>
        <ecNumber evidence="13">5.6.2.4</ecNumber>
    </recommendedName>
</protein>
<dbReference type="GO" id="GO:0003677">
    <property type="term" value="F:DNA binding"/>
    <property type="evidence" value="ECO:0007669"/>
    <property type="project" value="UniProtKB-KW"/>
</dbReference>
<dbReference type="GO" id="GO:0000725">
    <property type="term" value="P:recombinational repair"/>
    <property type="evidence" value="ECO:0007669"/>
    <property type="project" value="TreeGrafter"/>
</dbReference>
<evidence type="ECO:0000313" key="19">
    <source>
        <dbReference type="EMBL" id="OZG62796.1"/>
    </source>
</evidence>
<dbReference type="EC" id="5.6.2.4" evidence="13"/>
<feature type="binding site" evidence="15">
    <location>
        <begin position="27"/>
        <end position="34"/>
    </location>
    <ligand>
        <name>ATP</name>
        <dbReference type="ChEBI" id="CHEBI:30616"/>
    </ligand>
</feature>
<dbReference type="PROSITE" id="PS51198">
    <property type="entry name" value="UVRD_HELICASE_ATP_BIND"/>
    <property type="match status" value="1"/>
</dbReference>
<dbReference type="PANTHER" id="PTHR11070">
    <property type="entry name" value="UVRD / RECB / PCRA DNA HELICASE FAMILY MEMBER"/>
    <property type="match status" value="1"/>
</dbReference>
<evidence type="ECO:0000256" key="11">
    <source>
        <dbReference type="ARBA" id="ARBA00023235"/>
    </source>
</evidence>
<keyword evidence="3 15" id="KW-0547">Nucleotide-binding</keyword>
<feature type="compositionally biased region" description="Basic and acidic residues" evidence="16">
    <location>
        <begin position="1009"/>
        <end position="1028"/>
    </location>
</feature>
<evidence type="ECO:0000256" key="8">
    <source>
        <dbReference type="ARBA" id="ARBA00022840"/>
    </source>
</evidence>
<keyword evidence="4" id="KW-0227">DNA damage</keyword>
<comment type="similarity">
    <text evidence="1">Belongs to the helicase family. UvrD subfamily.</text>
</comment>
<evidence type="ECO:0000256" key="2">
    <source>
        <dbReference type="ARBA" id="ARBA00022722"/>
    </source>
</evidence>
<keyword evidence="8 15" id="KW-0067">ATP-binding</keyword>
<evidence type="ECO:0000256" key="10">
    <source>
        <dbReference type="ARBA" id="ARBA00023204"/>
    </source>
</evidence>
<dbReference type="Pfam" id="PF00580">
    <property type="entry name" value="UvrD-helicase"/>
    <property type="match status" value="1"/>
</dbReference>
<accession>A0A261FVK5</accession>
<keyword evidence="9" id="KW-0238">DNA-binding</keyword>
<evidence type="ECO:0000259" key="18">
    <source>
        <dbReference type="PROSITE" id="PS51217"/>
    </source>
</evidence>
<dbReference type="InterPro" id="IPR013986">
    <property type="entry name" value="DExx_box_DNA_helicase_dom_sf"/>
</dbReference>
<comment type="caution">
    <text evidence="19">The sequence shown here is derived from an EMBL/GenBank/DDBJ whole genome shotgun (WGS) entry which is preliminary data.</text>
</comment>
<dbReference type="InterPro" id="IPR000212">
    <property type="entry name" value="DNA_helicase_UvrD/REP"/>
</dbReference>
<feature type="region of interest" description="Disordered" evidence="16">
    <location>
        <begin position="1111"/>
        <end position="1139"/>
    </location>
</feature>
<feature type="domain" description="UvrD-like helicase C-terminal" evidence="18">
    <location>
        <begin position="426"/>
        <end position="808"/>
    </location>
</feature>
<keyword evidence="7" id="KW-0269">Exonuclease</keyword>
<evidence type="ECO:0000313" key="20">
    <source>
        <dbReference type="Proteomes" id="UP000216074"/>
    </source>
</evidence>
<organism evidence="19 20">
    <name type="scientific">Bifidobacterium hapali</name>
    <dbReference type="NCBI Taxonomy" id="1630172"/>
    <lineage>
        <taxon>Bacteria</taxon>
        <taxon>Bacillati</taxon>
        <taxon>Actinomycetota</taxon>
        <taxon>Actinomycetes</taxon>
        <taxon>Bifidobacteriales</taxon>
        <taxon>Bifidobacteriaceae</taxon>
        <taxon>Bifidobacterium</taxon>
    </lineage>
</organism>
<dbReference type="InterPro" id="IPR014016">
    <property type="entry name" value="UvrD-like_ATP-bd"/>
</dbReference>
<evidence type="ECO:0000256" key="7">
    <source>
        <dbReference type="ARBA" id="ARBA00022839"/>
    </source>
</evidence>
<dbReference type="GO" id="GO:0005829">
    <property type="term" value="C:cytosol"/>
    <property type="evidence" value="ECO:0007669"/>
    <property type="project" value="TreeGrafter"/>
</dbReference>
<proteinExistence type="inferred from homology"/>
<gene>
    <name evidence="19" type="ORF">BHAP_2039</name>
</gene>
<evidence type="ECO:0000256" key="6">
    <source>
        <dbReference type="ARBA" id="ARBA00022806"/>
    </source>
</evidence>
<evidence type="ECO:0000259" key="17">
    <source>
        <dbReference type="PROSITE" id="PS51198"/>
    </source>
</evidence>
<keyword evidence="2" id="KW-0540">Nuclease</keyword>
<dbReference type="InterPro" id="IPR027417">
    <property type="entry name" value="P-loop_NTPase"/>
</dbReference>
<dbReference type="Gene3D" id="3.40.50.300">
    <property type="entry name" value="P-loop containing nucleotide triphosphate hydrolases"/>
    <property type="match status" value="5"/>
</dbReference>
<name>A0A261FVK5_9BIFI</name>
<feature type="domain" description="UvrD-like helicase ATP-binding" evidence="17">
    <location>
        <begin position="6"/>
        <end position="425"/>
    </location>
</feature>
<evidence type="ECO:0000256" key="5">
    <source>
        <dbReference type="ARBA" id="ARBA00022801"/>
    </source>
</evidence>
<keyword evidence="20" id="KW-1185">Reference proteome</keyword>
<dbReference type="Pfam" id="PF13361">
    <property type="entry name" value="UvrD_C"/>
    <property type="match status" value="1"/>
</dbReference>
<dbReference type="InterPro" id="IPR014017">
    <property type="entry name" value="DNA_helicase_UvrD-like_C"/>
</dbReference>
<dbReference type="Gene3D" id="1.10.486.10">
    <property type="entry name" value="PCRA, domain 4"/>
    <property type="match status" value="1"/>
</dbReference>
<keyword evidence="10" id="KW-0234">DNA repair</keyword>
<keyword evidence="11" id="KW-0413">Isomerase</keyword>
<feature type="compositionally biased region" description="Polar residues" evidence="16">
    <location>
        <begin position="1111"/>
        <end position="1121"/>
    </location>
</feature>
<evidence type="ECO:0000256" key="9">
    <source>
        <dbReference type="ARBA" id="ARBA00023125"/>
    </source>
</evidence>
<dbReference type="OrthoDB" id="4812256at2"/>
<feature type="region of interest" description="Disordered" evidence="16">
    <location>
        <begin position="1009"/>
        <end position="1040"/>
    </location>
</feature>
<dbReference type="Pfam" id="PF12705">
    <property type="entry name" value="PDDEXK_1"/>
    <property type="match status" value="1"/>
</dbReference>
<feature type="compositionally biased region" description="Basic and acidic residues" evidence="16">
    <location>
        <begin position="510"/>
        <end position="520"/>
    </location>
</feature>
<comment type="catalytic activity">
    <reaction evidence="12">
        <text>Couples ATP hydrolysis with the unwinding of duplex DNA by translocating in the 3'-5' direction.</text>
        <dbReference type="EC" id="5.6.2.4"/>
    </reaction>
</comment>
<dbReference type="GO" id="GO:0004527">
    <property type="term" value="F:exonuclease activity"/>
    <property type="evidence" value="ECO:0007669"/>
    <property type="project" value="UniProtKB-KW"/>
</dbReference>
<evidence type="ECO:0000256" key="13">
    <source>
        <dbReference type="ARBA" id="ARBA00034808"/>
    </source>
</evidence>
<dbReference type="Proteomes" id="UP000216074">
    <property type="component" value="Unassembled WGS sequence"/>
</dbReference>
<dbReference type="PANTHER" id="PTHR11070:SF55">
    <property type="entry name" value="DNA 3'-5' HELICASE"/>
    <property type="match status" value="1"/>
</dbReference>
<dbReference type="Gene3D" id="1.10.10.160">
    <property type="match status" value="1"/>
</dbReference>
<evidence type="ECO:0000256" key="4">
    <source>
        <dbReference type="ARBA" id="ARBA00022763"/>
    </source>
</evidence>
<dbReference type="EMBL" id="MWWY01000044">
    <property type="protein sequence ID" value="OZG62796.1"/>
    <property type="molecule type" value="Genomic_DNA"/>
</dbReference>
<dbReference type="InterPro" id="IPR011604">
    <property type="entry name" value="PDDEXK-like_dom_sf"/>
</dbReference>